<proteinExistence type="predicted"/>
<name>A0A0D2FBK4_9EURO</name>
<dbReference type="GO" id="GO:0005634">
    <property type="term" value="C:nucleus"/>
    <property type="evidence" value="ECO:0007669"/>
    <property type="project" value="TreeGrafter"/>
</dbReference>
<dbReference type="InterPro" id="IPR051127">
    <property type="entry name" value="Fungal_SecMet_Regulators"/>
</dbReference>
<dbReference type="HOGENOM" id="CLU_008828_4_0_1"/>
<dbReference type="GO" id="GO:0000978">
    <property type="term" value="F:RNA polymerase II cis-regulatory region sequence-specific DNA binding"/>
    <property type="evidence" value="ECO:0007669"/>
    <property type="project" value="TreeGrafter"/>
</dbReference>
<keyword evidence="6" id="KW-1185">Reference proteome</keyword>
<evidence type="ECO:0000256" key="1">
    <source>
        <dbReference type="ARBA" id="ARBA00023015"/>
    </source>
</evidence>
<dbReference type="SMART" id="SM00906">
    <property type="entry name" value="Fungal_trans"/>
    <property type="match status" value="1"/>
</dbReference>
<sequence>MPAEGNPGTFVRRNEVLPQDFAPVTSRINQQQPVEATTPLWDNQSIRPPGDSSTEVPEFCGPSSSEHTLNVVSGNLKAMGIPGAILEKPTPRMGSALGSSSRLTQYGPLMKLLNMDPLWDVKKQDAFHLIDDWCYHVGSLFRLVTRSETLKVASNVFEVLENAQRDGPFYKGGRVLEVLFNDDTNKMKLVLAIERTLESGGRNDQAQRLFQSITEAVESIMWHPNGIHDIQLLILVALYHYHLDDEVRTGRFSGFAARLCLEMGLHRREIVEKTFPNPEERSVALRTFWSVYMLERRTSLDLGIPFYIQDSYVHPSLFELDESDSILSILLQWTKLAGKTWNALNSQGERGAELKLDDLDYINYQILHWYDQLPNNLKLSQNRAERQIQYENLAYHQAILVVRKHHLLNLIFRPVLQSFSRINQNQRYAQTAITIVKESIQTPSEFREHTAIIDKHALFFKHLLLTAFGNLLLAVVNASSLFWDSVRNEFDTALHLVKVLSAKSSPMMRLWSRLQGLRELQTKLLHASNACVSNNESGDFRFKNCSHLFQTWDR</sequence>
<reference evidence="5 6" key="1">
    <citation type="submission" date="2015-01" db="EMBL/GenBank/DDBJ databases">
        <title>The Genome Sequence of Rhinocladiella mackenzie CBS 650.93.</title>
        <authorList>
            <consortium name="The Broad Institute Genomics Platform"/>
            <person name="Cuomo C."/>
            <person name="de Hoog S."/>
            <person name="Gorbushina A."/>
            <person name="Stielow B."/>
            <person name="Teixiera M."/>
            <person name="Abouelleil A."/>
            <person name="Chapman S.B."/>
            <person name="Priest M."/>
            <person name="Young S.K."/>
            <person name="Wortman J."/>
            <person name="Nusbaum C."/>
            <person name="Birren B."/>
        </authorList>
    </citation>
    <scope>NUCLEOTIDE SEQUENCE [LARGE SCALE GENOMIC DNA]</scope>
    <source>
        <strain evidence="5 6">CBS 650.93</strain>
    </source>
</reference>
<dbReference type="GeneID" id="25299276"/>
<accession>A0A0D2FBK4</accession>
<feature type="domain" description="Xylanolytic transcriptional activator regulatory" evidence="4">
    <location>
        <begin position="249"/>
        <end position="324"/>
    </location>
</feature>
<evidence type="ECO:0000313" key="5">
    <source>
        <dbReference type="EMBL" id="KIW99466.1"/>
    </source>
</evidence>
<evidence type="ECO:0000259" key="4">
    <source>
        <dbReference type="SMART" id="SM00906"/>
    </source>
</evidence>
<dbReference type="EMBL" id="KN847486">
    <property type="protein sequence ID" value="KIW99466.1"/>
    <property type="molecule type" value="Genomic_DNA"/>
</dbReference>
<dbReference type="RefSeq" id="XP_013266603.1">
    <property type="nucleotide sequence ID" value="XM_013411149.1"/>
</dbReference>
<dbReference type="GO" id="GO:0008270">
    <property type="term" value="F:zinc ion binding"/>
    <property type="evidence" value="ECO:0007669"/>
    <property type="project" value="InterPro"/>
</dbReference>
<dbReference type="PANTHER" id="PTHR47424:SF5">
    <property type="entry name" value="ZN(II)2CYS6 TRANSCRIPTION FACTOR (EUROFUNG)"/>
    <property type="match status" value="1"/>
</dbReference>
<dbReference type="GO" id="GO:0000981">
    <property type="term" value="F:DNA-binding transcription factor activity, RNA polymerase II-specific"/>
    <property type="evidence" value="ECO:0007669"/>
    <property type="project" value="TreeGrafter"/>
</dbReference>
<keyword evidence="1" id="KW-0805">Transcription regulation</keyword>
<evidence type="ECO:0000256" key="3">
    <source>
        <dbReference type="ARBA" id="ARBA00023242"/>
    </source>
</evidence>
<dbReference type="PANTHER" id="PTHR47424">
    <property type="entry name" value="REGULATORY PROTEIN GAL4"/>
    <property type="match status" value="1"/>
</dbReference>
<dbReference type="InterPro" id="IPR007219">
    <property type="entry name" value="XnlR_reg_dom"/>
</dbReference>
<organism evidence="5 6">
    <name type="scientific">Rhinocladiella mackenziei CBS 650.93</name>
    <dbReference type="NCBI Taxonomy" id="1442369"/>
    <lineage>
        <taxon>Eukaryota</taxon>
        <taxon>Fungi</taxon>
        <taxon>Dikarya</taxon>
        <taxon>Ascomycota</taxon>
        <taxon>Pezizomycotina</taxon>
        <taxon>Eurotiomycetes</taxon>
        <taxon>Chaetothyriomycetidae</taxon>
        <taxon>Chaetothyriales</taxon>
        <taxon>Herpotrichiellaceae</taxon>
        <taxon>Rhinocladiella</taxon>
    </lineage>
</organism>
<dbReference type="VEuPathDB" id="FungiDB:Z518_11205"/>
<dbReference type="STRING" id="1442369.A0A0D2FBK4"/>
<keyword evidence="3" id="KW-0539">Nucleus</keyword>
<dbReference type="OrthoDB" id="3971593at2759"/>
<keyword evidence="2" id="KW-0804">Transcription</keyword>
<dbReference type="CDD" id="cd12148">
    <property type="entry name" value="fungal_TF_MHR"/>
    <property type="match status" value="1"/>
</dbReference>
<evidence type="ECO:0000313" key="6">
    <source>
        <dbReference type="Proteomes" id="UP000053617"/>
    </source>
</evidence>
<dbReference type="AlphaFoldDB" id="A0A0D2FBK4"/>
<evidence type="ECO:0000256" key="2">
    <source>
        <dbReference type="ARBA" id="ARBA00023163"/>
    </source>
</evidence>
<dbReference type="GO" id="GO:0000435">
    <property type="term" value="P:positive regulation of transcription from RNA polymerase II promoter by galactose"/>
    <property type="evidence" value="ECO:0007669"/>
    <property type="project" value="TreeGrafter"/>
</dbReference>
<gene>
    <name evidence="5" type="ORF">Z518_11205</name>
</gene>
<dbReference type="Proteomes" id="UP000053617">
    <property type="component" value="Unassembled WGS sequence"/>
</dbReference>
<protein>
    <recommendedName>
        <fullName evidence="4">Xylanolytic transcriptional activator regulatory domain-containing protein</fullName>
    </recommendedName>
</protein>
<dbReference type="Pfam" id="PF04082">
    <property type="entry name" value="Fungal_trans"/>
    <property type="match status" value="1"/>
</dbReference>
<dbReference type="GO" id="GO:0006351">
    <property type="term" value="P:DNA-templated transcription"/>
    <property type="evidence" value="ECO:0007669"/>
    <property type="project" value="InterPro"/>
</dbReference>